<feature type="region of interest" description="Disordered" evidence="1">
    <location>
        <begin position="1"/>
        <end position="27"/>
    </location>
</feature>
<evidence type="ECO:0000256" key="1">
    <source>
        <dbReference type="SAM" id="MobiDB-lite"/>
    </source>
</evidence>
<proteinExistence type="predicted"/>
<dbReference type="AlphaFoldDB" id="A0A381VNS2"/>
<evidence type="ECO:0000313" key="2">
    <source>
        <dbReference type="EMBL" id="SVA41975.1"/>
    </source>
</evidence>
<gene>
    <name evidence="2" type="ORF">METZ01_LOCUS94829</name>
</gene>
<name>A0A381VNS2_9ZZZZ</name>
<dbReference type="EMBL" id="UINC01009357">
    <property type="protein sequence ID" value="SVA41975.1"/>
    <property type="molecule type" value="Genomic_DNA"/>
</dbReference>
<accession>A0A381VNS2</accession>
<reference evidence="2" key="1">
    <citation type="submission" date="2018-05" db="EMBL/GenBank/DDBJ databases">
        <authorList>
            <person name="Lanie J.A."/>
            <person name="Ng W.-L."/>
            <person name="Kazmierczak K.M."/>
            <person name="Andrzejewski T.M."/>
            <person name="Davidsen T.M."/>
            <person name="Wayne K.J."/>
            <person name="Tettelin H."/>
            <person name="Glass J.I."/>
            <person name="Rusch D."/>
            <person name="Podicherti R."/>
            <person name="Tsui H.-C.T."/>
            <person name="Winkler M.E."/>
        </authorList>
    </citation>
    <scope>NUCLEOTIDE SEQUENCE</scope>
</reference>
<sequence length="46" mass="5335">MNVNKSPRRIDRRAGGRRKKTKMTKLVYSSPCSLAVFSNRPRKKKS</sequence>
<protein>
    <submittedName>
        <fullName evidence="2">Uncharacterized protein</fullName>
    </submittedName>
</protein>
<organism evidence="2">
    <name type="scientific">marine metagenome</name>
    <dbReference type="NCBI Taxonomy" id="408172"/>
    <lineage>
        <taxon>unclassified sequences</taxon>
        <taxon>metagenomes</taxon>
        <taxon>ecological metagenomes</taxon>
    </lineage>
</organism>